<name>A0A5U8JBX7_SALET</name>
<dbReference type="Pfam" id="PF06252">
    <property type="entry name" value="GemA"/>
    <property type="match status" value="1"/>
</dbReference>
<sequence length="146" mass="16813">MKINRAKLIQFIHIAKSQLGMDTDTYRQMLLSITGVTSTSTMNPGQLNKVLAAMKAKGFVVKPSRKARTTRQLADYPQARKLRALWLEMYAQGFVRDSSEEALRRWVKRETGVDGLQWLEADKASTAIEKLKKWQERELKKLRSET</sequence>
<dbReference type="Proteomes" id="UP000839597">
    <property type="component" value="Unassembled WGS sequence"/>
</dbReference>
<proteinExistence type="predicted"/>
<organism evidence="1">
    <name type="scientific">Salmonella enterica subsp. enterica serovar Panama</name>
    <dbReference type="NCBI Taxonomy" id="29472"/>
    <lineage>
        <taxon>Bacteria</taxon>
        <taxon>Pseudomonadati</taxon>
        <taxon>Pseudomonadota</taxon>
        <taxon>Gammaproteobacteria</taxon>
        <taxon>Enterobacterales</taxon>
        <taxon>Enterobacteriaceae</taxon>
        <taxon>Salmonella</taxon>
    </lineage>
</organism>
<gene>
    <name evidence="1" type="ORF">DOI44_13720</name>
</gene>
<reference evidence="1" key="1">
    <citation type="submission" date="2018-06" db="EMBL/GenBank/DDBJ databases">
        <authorList>
            <person name="Ashton P.M."/>
            <person name="Dallman T."/>
            <person name="Nair S."/>
            <person name="De Pinna E."/>
            <person name="Peters T."/>
            <person name="Grant K."/>
        </authorList>
    </citation>
    <scope>NUCLEOTIDE SEQUENCE [LARGE SCALE GENOMIC DNA]</scope>
    <source>
        <strain evidence="1">449454</strain>
    </source>
</reference>
<evidence type="ECO:0000313" key="1">
    <source>
        <dbReference type="EMBL" id="EBR8434061.1"/>
    </source>
</evidence>
<protein>
    <submittedName>
        <fullName evidence="1">Regulatory protein GemA</fullName>
    </submittedName>
</protein>
<dbReference type="AlphaFoldDB" id="A0A5U8JBX7"/>
<accession>A0A5U8JBX7</accession>
<dbReference type="EMBL" id="AAGTPA010000014">
    <property type="protein sequence ID" value="EBR8434061.1"/>
    <property type="molecule type" value="Genomic_DNA"/>
</dbReference>
<comment type="caution">
    <text evidence="1">The sequence shown here is derived from an EMBL/GenBank/DDBJ whole genome shotgun (WGS) entry which is preliminary data.</text>
</comment>
<dbReference type="InterPro" id="IPR009363">
    <property type="entry name" value="Phage_Mu_Gp16"/>
</dbReference>